<dbReference type="RefSeq" id="WP_188694629.1">
    <property type="nucleotide sequence ID" value="NZ_BMLY01000004.1"/>
</dbReference>
<evidence type="ECO:0000313" key="3">
    <source>
        <dbReference type="Proteomes" id="UP000621859"/>
    </source>
</evidence>
<gene>
    <name evidence="2" type="ORF">GCM10010971_26800</name>
</gene>
<dbReference type="InterPro" id="IPR016032">
    <property type="entry name" value="Sig_transdc_resp-reg_C-effctor"/>
</dbReference>
<keyword evidence="3" id="KW-1185">Reference proteome</keyword>
<dbReference type="Gene3D" id="1.10.10.10">
    <property type="entry name" value="Winged helix-like DNA-binding domain superfamily/Winged helix DNA-binding domain"/>
    <property type="match status" value="1"/>
</dbReference>
<dbReference type="InterPro" id="IPR000792">
    <property type="entry name" value="Tscrpt_reg_LuxR_C"/>
</dbReference>
<sequence length="388" mass="43275">MNDVQPLSTHVPLDDDRLIHHLYEAVIDANGFQSFIDTFRAFFNLKSAGIVIRHADGHTVKNLWLSELSEEWMSRYVDYAGEDMLARHIMTAPIAHFYASNLDLPNPERLPETRFFREWVAAQGMACAAGGVVLQEGPWTTMLFLHRGPDHPPFSREEMIRANRLVPHLQRAFQMRQRFGEQQNAVELLSGGLAVLAMPTFLFNEHQQAIYYNRSAEQLLANQNDLRLDGGRLLARQRPLTHKLDLAISNAVRASQGNSADLNGLVLLPRANRQPLMLLASPLRMHTVQATQGAALLFAFDPETHRGIAVEMVGQLFALSEAEAELAVALCSGSTLAETADLRGTSINTVKSQLKNIFLKTGTKRQSDLVSLLLASPAYFVRSESNLK</sequence>
<reference evidence="3" key="1">
    <citation type="journal article" date="2019" name="Int. J. Syst. Evol. Microbiol.">
        <title>The Global Catalogue of Microorganisms (GCM) 10K type strain sequencing project: providing services to taxonomists for standard genome sequencing and annotation.</title>
        <authorList>
            <consortium name="The Broad Institute Genomics Platform"/>
            <consortium name="The Broad Institute Genome Sequencing Center for Infectious Disease"/>
            <person name="Wu L."/>
            <person name="Ma J."/>
        </authorList>
    </citation>
    <scope>NUCLEOTIDE SEQUENCE [LARGE SCALE GENOMIC DNA]</scope>
    <source>
        <strain evidence="3">CGMCC 1.8860</strain>
    </source>
</reference>
<dbReference type="SUPFAM" id="SSF46894">
    <property type="entry name" value="C-terminal effector domain of the bipartite response regulators"/>
    <property type="match status" value="1"/>
</dbReference>
<evidence type="ECO:0000259" key="1">
    <source>
        <dbReference type="SMART" id="SM00421"/>
    </source>
</evidence>
<dbReference type="Proteomes" id="UP000621859">
    <property type="component" value="Unassembled WGS sequence"/>
</dbReference>
<evidence type="ECO:0000313" key="2">
    <source>
        <dbReference type="EMBL" id="GGP26861.1"/>
    </source>
</evidence>
<organism evidence="2 3">
    <name type="scientific">Silvimonas amylolytica</name>
    <dbReference type="NCBI Taxonomy" id="449663"/>
    <lineage>
        <taxon>Bacteria</taxon>
        <taxon>Pseudomonadati</taxon>
        <taxon>Pseudomonadota</taxon>
        <taxon>Betaproteobacteria</taxon>
        <taxon>Neisseriales</taxon>
        <taxon>Chitinibacteraceae</taxon>
        <taxon>Silvimonas</taxon>
    </lineage>
</organism>
<dbReference type="EMBL" id="BMLY01000004">
    <property type="protein sequence ID" value="GGP26861.1"/>
    <property type="molecule type" value="Genomic_DNA"/>
</dbReference>
<name>A0ABQ2PN60_9NEIS</name>
<dbReference type="SMART" id="SM00421">
    <property type="entry name" value="HTH_LUXR"/>
    <property type="match status" value="1"/>
</dbReference>
<feature type="domain" description="HTH luxR-type" evidence="1">
    <location>
        <begin position="316"/>
        <end position="373"/>
    </location>
</feature>
<accession>A0ABQ2PN60</accession>
<proteinExistence type="predicted"/>
<comment type="caution">
    <text evidence="2">The sequence shown here is derived from an EMBL/GenBank/DDBJ whole genome shotgun (WGS) entry which is preliminary data.</text>
</comment>
<protein>
    <submittedName>
        <fullName evidence="2">LuxR family transcriptional regulator</fullName>
    </submittedName>
</protein>
<dbReference type="InterPro" id="IPR036388">
    <property type="entry name" value="WH-like_DNA-bd_sf"/>
</dbReference>